<dbReference type="AlphaFoldDB" id="A0A8H4RNI5"/>
<name>A0A8H4RNI5_9HELO</name>
<dbReference type="EMBL" id="JAAMPI010000351">
    <property type="protein sequence ID" value="KAF4632388.1"/>
    <property type="molecule type" value="Genomic_DNA"/>
</dbReference>
<organism evidence="2 3">
    <name type="scientific">Cudoniella acicularis</name>
    <dbReference type="NCBI Taxonomy" id="354080"/>
    <lineage>
        <taxon>Eukaryota</taxon>
        <taxon>Fungi</taxon>
        <taxon>Dikarya</taxon>
        <taxon>Ascomycota</taxon>
        <taxon>Pezizomycotina</taxon>
        <taxon>Leotiomycetes</taxon>
        <taxon>Helotiales</taxon>
        <taxon>Tricladiaceae</taxon>
        <taxon>Cudoniella</taxon>
    </lineage>
</organism>
<reference evidence="2 3" key="1">
    <citation type="submission" date="2020-03" db="EMBL/GenBank/DDBJ databases">
        <title>Draft Genome Sequence of Cudoniella acicularis.</title>
        <authorList>
            <person name="Buettner E."/>
            <person name="Kellner H."/>
        </authorList>
    </citation>
    <scope>NUCLEOTIDE SEQUENCE [LARGE SCALE GENOMIC DNA]</scope>
    <source>
        <strain evidence="2 3">DSM 108380</strain>
    </source>
</reference>
<sequence>MSRTQISILNSRLPTRPRPQPSPPRRDGDGDGDALPSCASKDGSVGNPSRLARPPANLARRPSLRCRRRHFRADRRRGRDEMDLGAEVRLVSERTGSDDTVDTNNACKSVEEPGVLVSRPDCVASLAHSSLLGHDRDPHEPAGSDLKPLRPPSTHADVSAQSNERLLTAGSAKNPAWRLLELANPPRYRASTRHPSCLLLPVYVPASFYPPVFIVNVGFGAPYPVMPTQSILLGALGHSGIAGFESGQ</sequence>
<evidence type="ECO:0000313" key="2">
    <source>
        <dbReference type="EMBL" id="KAF4632388.1"/>
    </source>
</evidence>
<feature type="region of interest" description="Disordered" evidence="1">
    <location>
        <begin position="1"/>
        <end position="76"/>
    </location>
</feature>
<feature type="region of interest" description="Disordered" evidence="1">
    <location>
        <begin position="132"/>
        <end position="161"/>
    </location>
</feature>
<evidence type="ECO:0000313" key="3">
    <source>
        <dbReference type="Proteomes" id="UP000566819"/>
    </source>
</evidence>
<gene>
    <name evidence="2" type="ORF">G7Y89_g5730</name>
</gene>
<dbReference type="Proteomes" id="UP000566819">
    <property type="component" value="Unassembled WGS sequence"/>
</dbReference>
<feature type="compositionally biased region" description="Basic residues" evidence="1">
    <location>
        <begin position="62"/>
        <end position="76"/>
    </location>
</feature>
<feature type="region of interest" description="Disordered" evidence="1">
    <location>
        <begin position="88"/>
        <end position="107"/>
    </location>
</feature>
<keyword evidence="3" id="KW-1185">Reference proteome</keyword>
<protein>
    <submittedName>
        <fullName evidence="2">Uncharacterized protein</fullName>
    </submittedName>
</protein>
<feature type="compositionally biased region" description="Polar residues" evidence="1">
    <location>
        <begin position="1"/>
        <end position="13"/>
    </location>
</feature>
<comment type="caution">
    <text evidence="2">The sequence shown here is derived from an EMBL/GenBank/DDBJ whole genome shotgun (WGS) entry which is preliminary data.</text>
</comment>
<accession>A0A8H4RNI5</accession>
<proteinExistence type="predicted"/>
<feature type="compositionally biased region" description="Low complexity" evidence="1">
    <location>
        <begin position="48"/>
        <end position="61"/>
    </location>
</feature>
<feature type="compositionally biased region" description="Basic and acidic residues" evidence="1">
    <location>
        <begin position="133"/>
        <end position="142"/>
    </location>
</feature>
<evidence type="ECO:0000256" key="1">
    <source>
        <dbReference type="SAM" id="MobiDB-lite"/>
    </source>
</evidence>